<dbReference type="NCBIfam" id="NF004314">
    <property type="entry name" value="PRK05710.1-3"/>
    <property type="match status" value="1"/>
</dbReference>
<dbReference type="PRINTS" id="PR00987">
    <property type="entry name" value="TRNASYNTHGLU"/>
</dbReference>
<dbReference type="PANTHER" id="PTHR43311">
    <property type="entry name" value="GLUTAMATE--TRNA LIGASE"/>
    <property type="match status" value="1"/>
</dbReference>
<keyword evidence="2 7" id="KW-0479">Metal-binding</keyword>
<dbReference type="PANTHER" id="PTHR43311:SF1">
    <property type="entry name" value="GLUTAMYL-Q TRNA(ASP) SYNTHETASE"/>
    <property type="match status" value="1"/>
</dbReference>
<reference evidence="11" key="1">
    <citation type="submission" date="2017-08" db="EMBL/GenBank/DDBJ databases">
        <title>Draft Genome Sequence of Kocuria varians 80.</title>
        <authorList>
            <person name="Minaev M."/>
            <person name="Kurbakov K.A."/>
            <person name="Solodovnikova G.I."/>
            <person name="Kuznetsova O.A."/>
            <person name="Lisitsyn A.B."/>
        </authorList>
    </citation>
    <scope>NUCLEOTIDE SEQUENCE [LARGE SCALE GENOMIC DNA]</scope>
    <source>
        <strain evidence="11">80</strain>
    </source>
</reference>
<dbReference type="InterPro" id="IPR022380">
    <property type="entry name" value="Glu-Q_tRNA(Asp)_Synthase"/>
</dbReference>
<dbReference type="Pfam" id="PF00749">
    <property type="entry name" value="tRNA-synt_1c"/>
    <property type="match status" value="1"/>
</dbReference>
<dbReference type="NCBIfam" id="TIGR03838">
    <property type="entry name" value="queuosine_YadB"/>
    <property type="match status" value="1"/>
</dbReference>
<dbReference type="InterPro" id="IPR014729">
    <property type="entry name" value="Rossmann-like_a/b/a_fold"/>
</dbReference>
<evidence type="ECO:0000256" key="4">
    <source>
        <dbReference type="ARBA" id="ARBA00022833"/>
    </source>
</evidence>
<keyword evidence="6 7" id="KW-0030">Aminoacyl-tRNA synthetase</keyword>
<feature type="domain" description="Glutamyl/glutaminyl-tRNA synthetase class Ib catalytic" evidence="9">
    <location>
        <begin position="15"/>
        <end position="269"/>
    </location>
</feature>
<accession>A0A7D7Q1N8</accession>
<comment type="cofactor">
    <cofactor evidence="7">
        <name>Zn(2+)</name>
        <dbReference type="ChEBI" id="CHEBI:29105"/>
    </cofactor>
    <text evidence="7">Binds 1 zinc ion per subunit.</text>
</comment>
<keyword evidence="3 7" id="KW-0547">Nucleotide-binding</keyword>
<feature type="binding site" evidence="7">
    <location>
        <position position="186"/>
    </location>
    <ligand>
        <name>L-glutamate</name>
        <dbReference type="ChEBI" id="CHEBI:29985"/>
    </ligand>
</feature>
<feature type="binding site" evidence="7">
    <location>
        <position position="107"/>
    </location>
    <ligand>
        <name>Zn(2+)</name>
        <dbReference type="ChEBI" id="CHEBI:29105"/>
    </ligand>
</feature>
<evidence type="ECO:0000259" key="9">
    <source>
        <dbReference type="Pfam" id="PF00749"/>
    </source>
</evidence>
<dbReference type="Gene3D" id="3.40.50.620">
    <property type="entry name" value="HUPs"/>
    <property type="match status" value="1"/>
</dbReference>
<keyword evidence="5 7" id="KW-0067">ATP-binding</keyword>
<protein>
    <recommendedName>
        <fullName evidence="7">Glutamyl-Q tRNA(Asp) synthetase</fullName>
        <shortName evidence="7">Glu-Q-RSs</shortName>
        <ecNumber evidence="7">6.1.1.-</ecNumber>
    </recommendedName>
</protein>
<evidence type="ECO:0000256" key="1">
    <source>
        <dbReference type="ARBA" id="ARBA00022598"/>
    </source>
</evidence>
<comment type="similarity">
    <text evidence="7">Belongs to the class-I aminoacyl-tRNA synthetase family. GluQ subfamily.</text>
</comment>
<evidence type="ECO:0000256" key="6">
    <source>
        <dbReference type="ARBA" id="ARBA00023146"/>
    </source>
</evidence>
<feature type="binding site" evidence="7">
    <location>
        <begin position="15"/>
        <end position="19"/>
    </location>
    <ligand>
        <name>L-glutamate</name>
        <dbReference type="ChEBI" id="CHEBI:29985"/>
    </ligand>
</feature>
<dbReference type="InterPro" id="IPR020058">
    <property type="entry name" value="Glu/Gln-tRNA-synth_Ib_cat-dom"/>
</dbReference>
<evidence type="ECO:0000313" key="11">
    <source>
        <dbReference type="Proteomes" id="UP000216825"/>
    </source>
</evidence>
<evidence type="ECO:0000256" key="2">
    <source>
        <dbReference type="ARBA" id="ARBA00022723"/>
    </source>
</evidence>
<feature type="binding site" evidence="7">
    <location>
        <position position="51"/>
    </location>
    <ligand>
        <name>L-glutamate</name>
        <dbReference type="ChEBI" id="CHEBI:29985"/>
    </ligand>
</feature>
<feature type="short sequence motif" description="'HIGH' region" evidence="7">
    <location>
        <begin position="18"/>
        <end position="28"/>
    </location>
</feature>
<dbReference type="PROSITE" id="PS00178">
    <property type="entry name" value="AA_TRNA_LIGASE_I"/>
    <property type="match status" value="1"/>
</dbReference>
<dbReference type="HAMAP" id="MF_01428">
    <property type="entry name" value="Glu_Q_tRNA_synth"/>
    <property type="match status" value="1"/>
</dbReference>
<dbReference type="GO" id="GO:0008270">
    <property type="term" value="F:zinc ion binding"/>
    <property type="evidence" value="ECO:0007669"/>
    <property type="project" value="UniProtKB-UniRule"/>
</dbReference>
<dbReference type="Proteomes" id="UP000216825">
    <property type="component" value="Chromosome"/>
</dbReference>
<feature type="binding site" evidence="7">
    <location>
        <position position="204"/>
    </location>
    <ligand>
        <name>L-glutamate</name>
        <dbReference type="ChEBI" id="CHEBI:29985"/>
    </ligand>
</feature>
<evidence type="ECO:0000256" key="3">
    <source>
        <dbReference type="ARBA" id="ARBA00022741"/>
    </source>
</evidence>
<feature type="binding site" evidence="7">
    <location>
        <position position="126"/>
    </location>
    <ligand>
        <name>Zn(2+)</name>
        <dbReference type="ChEBI" id="CHEBI:29105"/>
    </ligand>
</feature>
<name>A0A7D7Q1N8_KOCVA</name>
<dbReference type="KEGG" id="kvr:CIB50_0000185"/>
<evidence type="ECO:0000256" key="5">
    <source>
        <dbReference type="ARBA" id="ARBA00022840"/>
    </source>
</evidence>
<dbReference type="GO" id="GO:0006400">
    <property type="term" value="P:tRNA modification"/>
    <property type="evidence" value="ECO:0007669"/>
    <property type="project" value="InterPro"/>
</dbReference>
<dbReference type="AlphaFoldDB" id="A0A7D7Q1N8"/>
<dbReference type="SUPFAM" id="SSF52374">
    <property type="entry name" value="Nucleotidylyl transferase"/>
    <property type="match status" value="1"/>
</dbReference>
<dbReference type="RefSeq" id="WP_174233459.1">
    <property type="nucleotide sequence ID" value="NZ_CP059343.1"/>
</dbReference>
<keyword evidence="8" id="KW-0648">Protein biosynthesis</keyword>
<keyword evidence="4 7" id="KW-0862">Zinc</keyword>
<feature type="binding site" evidence="7">
    <location>
        <position position="105"/>
    </location>
    <ligand>
        <name>Zn(2+)</name>
        <dbReference type="ChEBI" id="CHEBI:29105"/>
    </ligand>
</feature>
<evidence type="ECO:0000256" key="7">
    <source>
        <dbReference type="HAMAP-Rule" id="MF_01428"/>
    </source>
</evidence>
<sequence>MSVPTPENTLSPAGRFAPSPSGDLHLGNLRTALAAWGFARTTGHRFLLRVEDLDRVKKGAAERNVADLRELGLDWDGPVALQSERIPQLLDRVRTLTDAGLTYECYCTRREIHAAASAPHGIPGAYPGTCRELSAAQRERRRAQRPPALRLRADVTEFTVRDELAGPFTGAVDDMVLVRNDGTPAYNLAVVVDDAEQGVDQVVRGDDLLPSAPRQAYLASLLGHPAPSYAHVPLVLGPSGQRLAKRDGAVTLRELRELGYSAQDVLEWLGSSLGIEHPVRSTADVLEHWDPSAWPREPAVFKPWPGLPGAVDPEG</sequence>
<dbReference type="EMBL" id="CP059343">
    <property type="protein sequence ID" value="QMS55501.1"/>
    <property type="molecule type" value="Genomic_DNA"/>
</dbReference>
<dbReference type="InterPro" id="IPR001412">
    <property type="entry name" value="aa-tRNA-synth_I_CS"/>
</dbReference>
<dbReference type="GO" id="GO:0004818">
    <property type="term" value="F:glutamate-tRNA ligase activity"/>
    <property type="evidence" value="ECO:0007669"/>
    <property type="project" value="TreeGrafter"/>
</dbReference>
<feature type="binding site" evidence="7">
    <location>
        <position position="130"/>
    </location>
    <ligand>
        <name>Zn(2+)</name>
        <dbReference type="ChEBI" id="CHEBI:29105"/>
    </ligand>
</feature>
<dbReference type="InterPro" id="IPR000924">
    <property type="entry name" value="Glu/Gln-tRNA-synth"/>
</dbReference>
<keyword evidence="11" id="KW-1185">Reference proteome</keyword>
<evidence type="ECO:0000256" key="8">
    <source>
        <dbReference type="RuleBase" id="RU363037"/>
    </source>
</evidence>
<reference evidence="10 11" key="2">
    <citation type="submission" date="2020-07" db="EMBL/GenBank/DDBJ databases">
        <title>Genome of starter culture bacteria Kocuria salsicia reveals its technological properties and safety for usage in meat industry.</title>
        <authorList>
            <person name="Michael M."/>
            <person name="Konstantin K."/>
            <person name="Evgenii K."/>
            <person name="Galina S."/>
            <person name="Oksana K."/>
            <person name="Andrei L."/>
        </authorList>
    </citation>
    <scope>NUCLEOTIDE SEQUENCE [LARGE SCALE GENOMIC DNA]</scope>
    <source>
        <strain evidence="10 11">80</strain>
    </source>
</reference>
<dbReference type="GO" id="GO:0005524">
    <property type="term" value="F:ATP binding"/>
    <property type="evidence" value="ECO:0007669"/>
    <property type="project" value="UniProtKB-KW"/>
</dbReference>
<organism evidence="10 11">
    <name type="scientific">Kocuria varians</name>
    <name type="common">Micrococcus varians</name>
    <dbReference type="NCBI Taxonomy" id="1272"/>
    <lineage>
        <taxon>Bacteria</taxon>
        <taxon>Bacillati</taxon>
        <taxon>Actinomycetota</taxon>
        <taxon>Actinomycetes</taxon>
        <taxon>Micrococcales</taxon>
        <taxon>Micrococcaceae</taxon>
        <taxon>Kocuria</taxon>
    </lineage>
</organism>
<comment type="function">
    <text evidence="7">Catalyzes the tRNA-independent activation of glutamate in presence of ATP and the subsequent transfer of glutamate onto a tRNA(Asp). Glutamate is transferred on the 2-amino-5-(4,5-dihydroxy-2-cyclopenten-1-yl) moiety of the queuosine in the wobble position of the QUC anticodon.</text>
</comment>
<feature type="short sequence motif" description="'KMSKS' region" evidence="7">
    <location>
        <begin position="242"/>
        <end position="246"/>
    </location>
</feature>
<gene>
    <name evidence="7 10" type="primary">gluQ</name>
    <name evidence="10" type="ORF">CIB50_0000185</name>
</gene>
<evidence type="ECO:0000313" key="10">
    <source>
        <dbReference type="EMBL" id="QMS55501.1"/>
    </source>
</evidence>
<keyword evidence="1 7" id="KW-0436">Ligase</keyword>
<dbReference type="GO" id="GO:0005829">
    <property type="term" value="C:cytosol"/>
    <property type="evidence" value="ECO:0007669"/>
    <property type="project" value="TreeGrafter"/>
</dbReference>
<dbReference type="GO" id="GO:0006424">
    <property type="term" value="P:glutamyl-tRNA aminoacylation"/>
    <property type="evidence" value="ECO:0007669"/>
    <property type="project" value="InterPro"/>
</dbReference>
<dbReference type="InterPro" id="IPR049940">
    <property type="entry name" value="GluQ/Sye"/>
</dbReference>
<dbReference type="EC" id="6.1.1.-" evidence="7"/>
<proteinExistence type="inferred from homology"/>
<dbReference type="NCBIfam" id="NF004315">
    <property type="entry name" value="PRK05710.1-4"/>
    <property type="match status" value="1"/>
</dbReference>
<feature type="binding site" evidence="7">
    <location>
        <position position="245"/>
    </location>
    <ligand>
        <name>ATP</name>
        <dbReference type="ChEBI" id="CHEBI:30616"/>
    </ligand>
</feature>